<dbReference type="Pfam" id="PF17765">
    <property type="entry name" value="MLTR_LBD"/>
    <property type="match status" value="1"/>
</dbReference>
<dbReference type="SUPFAM" id="SSF47413">
    <property type="entry name" value="lambda repressor-like DNA-binding domains"/>
    <property type="match status" value="1"/>
</dbReference>
<dbReference type="InterPro" id="IPR041413">
    <property type="entry name" value="MLTR_LBD"/>
</dbReference>
<sequence>MGGDELPSRADWEGGTALTDTGDQGRLEELAQFLRTRRERMSPAEAGFPEGGRRRTPGLRRQEVAQLAGMSVDWYTWMEQARPIQVSAQVIESLAKVLRLDASERKHLYLLALRQLPADSELSEQEDGRIGETLQKLLDLQGSCPAMVLNQRMNAVGWNRAARNVYGDYEKMSGRERNVVWRTFTDPAMKLMLREGWEAQARRRLAQLRAHYANFAGDPWWTALIADLNEASPEFREWWPRHDVLGAPEGNKILHHPIVGQLAFDHISFSPSDAPELTVTVNIPLPEFDTAAKLRMLHEQ</sequence>
<feature type="domain" description="HTH cro/C1-type" evidence="2">
    <location>
        <begin position="33"/>
        <end position="105"/>
    </location>
</feature>
<dbReference type="InterPro" id="IPR001387">
    <property type="entry name" value="Cro/C1-type_HTH"/>
</dbReference>
<evidence type="ECO:0000313" key="4">
    <source>
        <dbReference type="Proteomes" id="UP000564644"/>
    </source>
</evidence>
<dbReference type="PANTHER" id="PTHR35010">
    <property type="entry name" value="BLL4672 PROTEIN-RELATED"/>
    <property type="match status" value="1"/>
</dbReference>
<dbReference type="Gene3D" id="1.10.260.40">
    <property type="entry name" value="lambda repressor-like DNA-binding domains"/>
    <property type="match status" value="1"/>
</dbReference>
<keyword evidence="4" id="KW-1185">Reference proteome</keyword>
<accession>A0A7X0SJU1</accession>
<feature type="compositionally biased region" description="Basic and acidic residues" evidence="1">
    <location>
        <begin position="1"/>
        <end position="12"/>
    </location>
</feature>
<dbReference type="InterPro" id="IPR010982">
    <property type="entry name" value="Lambda_DNA-bd_dom_sf"/>
</dbReference>
<organism evidence="3 4">
    <name type="scientific">Cohnella zeiphila</name>
    <dbReference type="NCBI Taxonomy" id="2761120"/>
    <lineage>
        <taxon>Bacteria</taxon>
        <taxon>Bacillati</taxon>
        <taxon>Bacillota</taxon>
        <taxon>Bacilli</taxon>
        <taxon>Bacillales</taxon>
        <taxon>Paenibacillaceae</taxon>
        <taxon>Cohnella</taxon>
    </lineage>
</organism>
<dbReference type="Proteomes" id="UP000564644">
    <property type="component" value="Unassembled WGS sequence"/>
</dbReference>
<comment type="caution">
    <text evidence="3">The sequence shown here is derived from an EMBL/GenBank/DDBJ whole genome shotgun (WGS) entry which is preliminary data.</text>
</comment>
<dbReference type="EMBL" id="JACJVO010000005">
    <property type="protein sequence ID" value="MBB6730139.1"/>
    <property type="molecule type" value="Genomic_DNA"/>
</dbReference>
<protein>
    <submittedName>
        <fullName evidence="3">Helix-turn-helix domain-containing protein</fullName>
    </submittedName>
</protein>
<reference evidence="3 4" key="1">
    <citation type="submission" date="2020-08" db="EMBL/GenBank/DDBJ databases">
        <title>Cohnella phylogeny.</title>
        <authorList>
            <person name="Dunlap C."/>
        </authorList>
    </citation>
    <scope>NUCLEOTIDE SEQUENCE [LARGE SCALE GENOMIC DNA]</scope>
    <source>
        <strain evidence="3 4">CBP 2801</strain>
    </source>
</reference>
<evidence type="ECO:0000259" key="2">
    <source>
        <dbReference type="SMART" id="SM00530"/>
    </source>
</evidence>
<dbReference type="CDD" id="cd00093">
    <property type="entry name" value="HTH_XRE"/>
    <property type="match status" value="1"/>
</dbReference>
<gene>
    <name evidence="3" type="ORF">H7C18_04440</name>
</gene>
<feature type="region of interest" description="Disordered" evidence="1">
    <location>
        <begin position="1"/>
        <end position="23"/>
    </location>
</feature>
<dbReference type="SMART" id="SM00530">
    <property type="entry name" value="HTH_XRE"/>
    <property type="match status" value="1"/>
</dbReference>
<dbReference type="GO" id="GO:0003677">
    <property type="term" value="F:DNA binding"/>
    <property type="evidence" value="ECO:0007669"/>
    <property type="project" value="InterPro"/>
</dbReference>
<evidence type="ECO:0000313" key="3">
    <source>
        <dbReference type="EMBL" id="MBB6730139.1"/>
    </source>
</evidence>
<dbReference type="Gene3D" id="3.30.450.180">
    <property type="match status" value="1"/>
</dbReference>
<dbReference type="AlphaFoldDB" id="A0A7X0SJU1"/>
<evidence type="ECO:0000256" key="1">
    <source>
        <dbReference type="SAM" id="MobiDB-lite"/>
    </source>
</evidence>
<proteinExistence type="predicted"/>
<dbReference type="Pfam" id="PF13560">
    <property type="entry name" value="HTH_31"/>
    <property type="match status" value="1"/>
</dbReference>
<name>A0A7X0SJU1_9BACL</name>